<dbReference type="Proteomes" id="UP000291301">
    <property type="component" value="Unassembled WGS sequence"/>
</dbReference>
<keyword evidence="3" id="KW-1185">Reference proteome</keyword>
<evidence type="ECO:0000313" key="2">
    <source>
        <dbReference type="EMBL" id="TCD16545.1"/>
    </source>
</evidence>
<gene>
    <name evidence="2" type="ORF">E0D97_03755</name>
</gene>
<dbReference type="PANTHER" id="PTHR42834:SF1">
    <property type="entry name" value="ENDONUCLEASE_EXONUCLEASE_PHOSPHATASE FAMILY PROTEIN (AFU_ORTHOLOGUE AFUA_3G09210)"/>
    <property type="match status" value="1"/>
</dbReference>
<dbReference type="OrthoDB" id="7297112at2"/>
<name>A0A4R0PFD0_9HYPH</name>
<dbReference type="GO" id="GO:0004519">
    <property type="term" value="F:endonuclease activity"/>
    <property type="evidence" value="ECO:0007669"/>
    <property type="project" value="UniProtKB-KW"/>
</dbReference>
<comment type="caution">
    <text evidence="2">The sequence shown here is derived from an EMBL/GenBank/DDBJ whole genome shotgun (WGS) entry which is preliminary data.</text>
</comment>
<dbReference type="Pfam" id="PF03372">
    <property type="entry name" value="Exo_endo_phos"/>
    <property type="match status" value="1"/>
</dbReference>
<keyword evidence="2" id="KW-0378">Hydrolase</keyword>
<dbReference type="AlphaFoldDB" id="A0A4R0PFD0"/>
<dbReference type="RefSeq" id="WP_131565506.1">
    <property type="nucleotide sequence ID" value="NZ_JAINFK010000001.1"/>
</dbReference>
<keyword evidence="2" id="KW-0255">Endonuclease</keyword>
<dbReference type="InterPro" id="IPR036691">
    <property type="entry name" value="Endo/exonu/phosph_ase_sf"/>
</dbReference>
<reference evidence="2 3" key="1">
    <citation type="journal article" date="2015" name="Antonie Van Leeuwenhoek">
        <title>Oricola cellulosilytica gen. nov., sp. nov., a cellulose-degrading bacterium of the family Phyllobacteriaceae isolated from surface seashore water, and emended descriptions of Mesorhizobium loti and Phyllobacterium myrsinacearum.</title>
        <authorList>
            <person name="Hameed A."/>
            <person name="Shahina M."/>
            <person name="Lai W.A."/>
            <person name="Lin S.Y."/>
            <person name="Young L.S."/>
            <person name="Liu Y.C."/>
            <person name="Hsu Y.H."/>
            <person name="Young C.C."/>
        </authorList>
    </citation>
    <scope>NUCLEOTIDE SEQUENCE [LARGE SCALE GENOMIC DNA]</scope>
    <source>
        <strain evidence="2 3">KCTC 52183</strain>
    </source>
</reference>
<keyword evidence="2" id="KW-0540">Nuclease</keyword>
<protein>
    <submittedName>
        <fullName evidence="2">Endonuclease</fullName>
    </submittedName>
</protein>
<dbReference type="PANTHER" id="PTHR42834">
    <property type="entry name" value="ENDONUCLEASE/EXONUCLEASE/PHOSPHATASE FAMILY PROTEIN (AFU_ORTHOLOGUE AFUA_3G09210)"/>
    <property type="match status" value="1"/>
</dbReference>
<dbReference type="SUPFAM" id="SSF56219">
    <property type="entry name" value="DNase I-like"/>
    <property type="match status" value="1"/>
</dbReference>
<accession>A0A4R0PFD0</accession>
<dbReference type="Gene3D" id="3.60.10.10">
    <property type="entry name" value="Endonuclease/exonuclease/phosphatase"/>
    <property type="match status" value="1"/>
</dbReference>
<sequence>MRIATYNIENLDDVAVSSDRDAPFEERVRILRPMLERLRADIICFQEVHGQNVASGPRRLRALETLLSGTRYSVHTLSSTTLKNKPDVERYRNLVVATPAGDTVEEMREIQNTLVNPPQYFRVTAEGDQLPKKVIWDRPTLYVRLRRQSGVVLHILNVHFKSKNPTRIPGQGPDDYKWKTASGWAEGYFLSSMKRVGAALETRMFIDGIFDVEPDANILICGDFNAEPHEVPVMAIRGQTEDTGNPALNHRVMHPVALSVAQSRRYTLFHHGRGNLLDHMLVSRRMMACFQGIEIHNEMIHDESVAFAFDAKFPESDHAPVVAEFDLDTLGVPLVV</sequence>
<evidence type="ECO:0000259" key="1">
    <source>
        <dbReference type="Pfam" id="PF03372"/>
    </source>
</evidence>
<proteinExistence type="predicted"/>
<dbReference type="InterPro" id="IPR005135">
    <property type="entry name" value="Endo/exonuclease/phosphatase"/>
</dbReference>
<evidence type="ECO:0000313" key="3">
    <source>
        <dbReference type="Proteomes" id="UP000291301"/>
    </source>
</evidence>
<feature type="domain" description="Endonuclease/exonuclease/phosphatase" evidence="1">
    <location>
        <begin position="4"/>
        <end position="296"/>
    </location>
</feature>
<organism evidence="2 3">
    <name type="scientific">Oricola cellulosilytica</name>
    <dbReference type="NCBI Taxonomy" id="1429082"/>
    <lineage>
        <taxon>Bacteria</taxon>
        <taxon>Pseudomonadati</taxon>
        <taxon>Pseudomonadota</taxon>
        <taxon>Alphaproteobacteria</taxon>
        <taxon>Hyphomicrobiales</taxon>
        <taxon>Ahrensiaceae</taxon>
        <taxon>Oricola</taxon>
    </lineage>
</organism>
<dbReference type="EMBL" id="SJST01000001">
    <property type="protein sequence ID" value="TCD16545.1"/>
    <property type="molecule type" value="Genomic_DNA"/>
</dbReference>